<gene>
    <name evidence="1" type="ORF">E2C01_092933</name>
</gene>
<accession>A0A5B7JHR6</accession>
<evidence type="ECO:0000313" key="1">
    <source>
        <dbReference type="EMBL" id="MPC97611.1"/>
    </source>
</evidence>
<evidence type="ECO:0000313" key="2">
    <source>
        <dbReference type="Proteomes" id="UP000324222"/>
    </source>
</evidence>
<sequence length="77" mass="8717">MYFVYSLLPFICCFHCKIVNRPQEFKQRKTQSGRLVPLTCLPTSITHAKAIKCVRRNSLYNAITTTSTTTATTTVTT</sequence>
<reference evidence="1 2" key="1">
    <citation type="submission" date="2019-05" db="EMBL/GenBank/DDBJ databases">
        <title>Another draft genome of Portunus trituberculatus and its Hox gene families provides insights of decapod evolution.</title>
        <authorList>
            <person name="Jeong J.-H."/>
            <person name="Song I."/>
            <person name="Kim S."/>
            <person name="Choi T."/>
            <person name="Kim D."/>
            <person name="Ryu S."/>
            <person name="Kim W."/>
        </authorList>
    </citation>
    <scope>NUCLEOTIDE SEQUENCE [LARGE SCALE GENOMIC DNA]</scope>
    <source>
        <tissue evidence="1">Muscle</tissue>
    </source>
</reference>
<protein>
    <submittedName>
        <fullName evidence="1">Uncharacterized protein</fullName>
    </submittedName>
</protein>
<dbReference type="AlphaFoldDB" id="A0A5B7JHR6"/>
<comment type="caution">
    <text evidence="1">The sequence shown here is derived from an EMBL/GenBank/DDBJ whole genome shotgun (WGS) entry which is preliminary data.</text>
</comment>
<proteinExistence type="predicted"/>
<organism evidence="1 2">
    <name type="scientific">Portunus trituberculatus</name>
    <name type="common">Swimming crab</name>
    <name type="synonym">Neptunus trituberculatus</name>
    <dbReference type="NCBI Taxonomy" id="210409"/>
    <lineage>
        <taxon>Eukaryota</taxon>
        <taxon>Metazoa</taxon>
        <taxon>Ecdysozoa</taxon>
        <taxon>Arthropoda</taxon>
        <taxon>Crustacea</taxon>
        <taxon>Multicrustacea</taxon>
        <taxon>Malacostraca</taxon>
        <taxon>Eumalacostraca</taxon>
        <taxon>Eucarida</taxon>
        <taxon>Decapoda</taxon>
        <taxon>Pleocyemata</taxon>
        <taxon>Brachyura</taxon>
        <taxon>Eubrachyura</taxon>
        <taxon>Portunoidea</taxon>
        <taxon>Portunidae</taxon>
        <taxon>Portuninae</taxon>
        <taxon>Portunus</taxon>
    </lineage>
</organism>
<dbReference type="EMBL" id="VSRR010110676">
    <property type="protein sequence ID" value="MPC97611.1"/>
    <property type="molecule type" value="Genomic_DNA"/>
</dbReference>
<keyword evidence="2" id="KW-1185">Reference proteome</keyword>
<name>A0A5B7JHR6_PORTR</name>
<dbReference type="Proteomes" id="UP000324222">
    <property type="component" value="Unassembled WGS sequence"/>
</dbReference>